<evidence type="ECO:0000256" key="6">
    <source>
        <dbReference type="ARBA" id="ARBA00023136"/>
    </source>
</evidence>
<reference evidence="12" key="1">
    <citation type="journal article" date="2016" name="Front. Microbiol.">
        <title>Complete Genome Sequence of Clostridium estertheticum DSM 8809, a Microbe Identified in Spoiled Vacuum Packed Beef.</title>
        <authorList>
            <person name="Yu Z."/>
            <person name="Gunn L."/>
            <person name="Brennan E."/>
            <person name="Reid R."/>
            <person name="Wall P.G."/>
            <person name="Gaora O.P."/>
            <person name="Hurley D."/>
            <person name="Bolton D."/>
            <person name="Fanning S."/>
        </authorList>
    </citation>
    <scope>NUCLEOTIDE SEQUENCE [LARGE SCALE GENOMIC DNA]</scope>
    <source>
        <strain evidence="12">DSM 8809</strain>
    </source>
</reference>
<keyword evidence="12" id="KW-1185">Reference proteome</keyword>
<dbReference type="GO" id="GO:0006935">
    <property type="term" value="P:chemotaxis"/>
    <property type="evidence" value="ECO:0007669"/>
    <property type="project" value="InterPro"/>
</dbReference>
<evidence type="ECO:0000256" key="4">
    <source>
        <dbReference type="ARBA" id="ARBA00022779"/>
    </source>
</evidence>
<feature type="domain" description="MotA/TolQ/ExbB proton channel" evidence="9">
    <location>
        <begin position="102"/>
        <end position="218"/>
    </location>
</feature>
<feature type="transmembrane region" description="Helical" evidence="8">
    <location>
        <begin position="5"/>
        <end position="22"/>
    </location>
</feature>
<keyword evidence="11" id="KW-0282">Flagellum</keyword>
<comment type="similarity">
    <text evidence="7">Belongs to the exbB/tolQ family.</text>
</comment>
<evidence type="ECO:0000256" key="2">
    <source>
        <dbReference type="ARBA" id="ARBA00022475"/>
    </source>
</evidence>
<dbReference type="KEGG" id="ceu:A7L45_05185"/>
<dbReference type="OrthoDB" id="9806929at2"/>
<evidence type="ECO:0000259" key="9">
    <source>
        <dbReference type="Pfam" id="PF01618"/>
    </source>
</evidence>
<dbReference type="RefSeq" id="WP_071611793.1">
    <property type="nucleotide sequence ID" value="NZ_CP015756.1"/>
</dbReference>
<dbReference type="PANTHER" id="PTHR30433">
    <property type="entry name" value="CHEMOTAXIS PROTEIN MOTA"/>
    <property type="match status" value="1"/>
</dbReference>
<organism evidence="11 12">
    <name type="scientific">Clostridium estertheticum subsp. estertheticum</name>
    <dbReference type="NCBI Taxonomy" id="1552"/>
    <lineage>
        <taxon>Bacteria</taxon>
        <taxon>Bacillati</taxon>
        <taxon>Bacillota</taxon>
        <taxon>Clostridia</taxon>
        <taxon>Eubacteriales</taxon>
        <taxon>Clostridiaceae</taxon>
        <taxon>Clostridium</taxon>
    </lineage>
</organism>
<dbReference type="InterPro" id="IPR046786">
    <property type="entry name" value="MotA_N"/>
</dbReference>
<proteinExistence type="inferred from homology"/>
<keyword evidence="7" id="KW-0653">Protein transport</keyword>
<dbReference type="NCBIfam" id="NF006583">
    <property type="entry name" value="PRK09109.1"/>
    <property type="match status" value="1"/>
</dbReference>
<keyword evidence="3 8" id="KW-0812">Transmembrane</keyword>
<keyword evidence="7" id="KW-0813">Transport</keyword>
<evidence type="ECO:0000256" key="7">
    <source>
        <dbReference type="RuleBase" id="RU004057"/>
    </source>
</evidence>
<gene>
    <name evidence="11" type="ORF">A7L45_05185</name>
</gene>
<keyword evidence="6 8" id="KW-0472">Membrane</keyword>
<dbReference type="PANTHER" id="PTHR30433:SF3">
    <property type="entry name" value="MOTILITY PROTEIN A"/>
    <property type="match status" value="1"/>
</dbReference>
<evidence type="ECO:0000313" key="11">
    <source>
        <dbReference type="EMBL" id="APC39500.1"/>
    </source>
</evidence>
<keyword evidence="4" id="KW-0283">Flagellar rotation</keyword>
<accession>A0A1J0GDR7</accession>
<evidence type="ECO:0000256" key="3">
    <source>
        <dbReference type="ARBA" id="ARBA00022692"/>
    </source>
</evidence>
<feature type="transmembrane region" description="Helical" evidence="8">
    <location>
        <begin position="182"/>
        <end position="201"/>
    </location>
</feature>
<dbReference type="STRING" id="1552.A7L45_05185"/>
<keyword evidence="5 8" id="KW-1133">Transmembrane helix</keyword>
<dbReference type="Pfam" id="PF01618">
    <property type="entry name" value="MotA_ExbB"/>
    <property type="match status" value="1"/>
</dbReference>
<keyword evidence="11" id="KW-0969">Cilium</keyword>
<dbReference type="GO" id="GO:0015031">
    <property type="term" value="P:protein transport"/>
    <property type="evidence" value="ECO:0007669"/>
    <property type="project" value="UniProtKB-KW"/>
</dbReference>
<dbReference type="AlphaFoldDB" id="A0A1J0GDR7"/>
<comment type="subcellular location">
    <subcellularLocation>
        <location evidence="1">Cell membrane</location>
        <topology evidence="1">Multi-pass membrane protein</topology>
    </subcellularLocation>
    <subcellularLocation>
        <location evidence="7">Membrane</location>
        <topology evidence="7">Multi-pass membrane protein</topology>
    </subcellularLocation>
</comment>
<keyword evidence="11" id="KW-0966">Cell projection</keyword>
<sequence>MNIFSIIFMIISFGSMLGGFMLEDGSPVMLASKSAAIIVLGGTIGAVGLGFSFKKLKNVPAMIKLIFTAKDKDLVEIVTYFKQLSFKTRKEGLLSIEGEITDELDPFIKKGLQLVVDGVDPQMVKTILEFELESTYDRHKDGAAIFEAAGGFAPTMGIIGTVMGLVMVLSNLADPAVLGEKIASAFIATLYGVGSANLLWLPMGAKLKDLNNEEIKEKQLIIEAVLLMQEGANPNILAEKLKGFLDKKQIKQFNDKDNEKNNGGAA</sequence>
<feature type="domain" description="Motility protein A N-terminal" evidence="10">
    <location>
        <begin position="8"/>
        <end position="92"/>
    </location>
</feature>
<keyword evidence="2" id="KW-1003">Cell membrane</keyword>
<dbReference type="GO" id="GO:0005886">
    <property type="term" value="C:plasma membrane"/>
    <property type="evidence" value="ECO:0007669"/>
    <property type="project" value="UniProtKB-SubCell"/>
</dbReference>
<dbReference type="EMBL" id="CP015756">
    <property type="protein sequence ID" value="APC39500.1"/>
    <property type="molecule type" value="Genomic_DNA"/>
</dbReference>
<evidence type="ECO:0000256" key="8">
    <source>
        <dbReference type="SAM" id="Phobius"/>
    </source>
</evidence>
<feature type="transmembrane region" description="Helical" evidence="8">
    <location>
        <begin position="34"/>
        <end position="53"/>
    </location>
</feature>
<protein>
    <submittedName>
        <fullName evidence="11">Flagellar motor protein MotA</fullName>
    </submittedName>
</protein>
<feature type="transmembrane region" description="Helical" evidence="8">
    <location>
        <begin position="148"/>
        <end position="170"/>
    </location>
</feature>
<dbReference type="GO" id="GO:0071978">
    <property type="term" value="P:bacterial-type flagellum-dependent swarming motility"/>
    <property type="evidence" value="ECO:0007669"/>
    <property type="project" value="InterPro"/>
</dbReference>
<dbReference type="InterPro" id="IPR002898">
    <property type="entry name" value="MotA_ExbB_proton_chnl"/>
</dbReference>
<name>A0A1J0GDR7_9CLOT</name>
<evidence type="ECO:0000256" key="1">
    <source>
        <dbReference type="ARBA" id="ARBA00004651"/>
    </source>
</evidence>
<dbReference type="Proteomes" id="UP000182569">
    <property type="component" value="Chromosome"/>
</dbReference>
<evidence type="ECO:0000259" key="10">
    <source>
        <dbReference type="Pfam" id="PF20560"/>
    </source>
</evidence>
<evidence type="ECO:0000256" key="5">
    <source>
        <dbReference type="ARBA" id="ARBA00022989"/>
    </source>
</evidence>
<evidence type="ECO:0000313" key="12">
    <source>
        <dbReference type="Proteomes" id="UP000182569"/>
    </source>
</evidence>
<dbReference type="Pfam" id="PF20560">
    <property type="entry name" value="MotA_N"/>
    <property type="match status" value="1"/>
</dbReference>
<dbReference type="InterPro" id="IPR047055">
    <property type="entry name" value="MotA-like"/>
</dbReference>